<evidence type="ECO:0000259" key="2">
    <source>
        <dbReference type="SMART" id="SM00850"/>
    </source>
</evidence>
<proteinExistence type="predicted"/>
<dbReference type="GO" id="GO:0003677">
    <property type="term" value="F:DNA binding"/>
    <property type="evidence" value="ECO:0007669"/>
    <property type="project" value="UniProtKB-KW"/>
</dbReference>
<accession>A0ABW5LF82</accession>
<dbReference type="RefSeq" id="WP_378292058.1">
    <property type="nucleotide sequence ID" value="NZ_JBHULE010000019.1"/>
</dbReference>
<gene>
    <name evidence="3" type="ORF">ACFSR1_10000</name>
</gene>
<feature type="transmembrane region" description="Helical" evidence="1">
    <location>
        <begin position="46"/>
        <end position="70"/>
    </location>
</feature>
<keyword evidence="4" id="KW-1185">Reference proteome</keyword>
<feature type="domain" description="HTH LytTR-type" evidence="2">
    <location>
        <begin position="157"/>
        <end position="249"/>
    </location>
</feature>
<organism evidence="3 4">
    <name type="scientific">Aquimarina rubra</name>
    <dbReference type="NCBI Taxonomy" id="1920033"/>
    <lineage>
        <taxon>Bacteria</taxon>
        <taxon>Pseudomonadati</taxon>
        <taxon>Bacteroidota</taxon>
        <taxon>Flavobacteriia</taxon>
        <taxon>Flavobacteriales</taxon>
        <taxon>Flavobacteriaceae</taxon>
        <taxon>Aquimarina</taxon>
    </lineage>
</organism>
<keyword evidence="3" id="KW-0238">DNA-binding</keyword>
<dbReference type="Gene3D" id="2.40.50.1020">
    <property type="entry name" value="LytTr DNA-binding domain"/>
    <property type="match status" value="1"/>
</dbReference>
<dbReference type="EMBL" id="JBHULE010000019">
    <property type="protein sequence ID" value="MFD2562997.1"/>
    <property type="molecule type" value="Genomic_DNA"/>
</dbReference>
<dbReference type="Pfam" id="PF04397">
    <property type="entry name" value="LytTR"/>
    <property type="match status" value="1"/>
</dbReference>
<dbReference type="SMART" id="SM00850">
    <property type="entry name" value="LytTR"/>
    <property type="match status" value="1"/>
</dbReference>
<evidence type="ECO:0000313" key="3">
    <source>
        <dbReference type="EMBL" id="MFD2562997.1"/>
    </source>
</evidence>
<sequence>MKSLNLNTSYKHHTIVAFIIGVWLALFLVLIAPFDASDLSFLIRLQILPFYGVITFLSYLILIPVQNVIFKKIRTWNIALEIAYIIVYNIIALVGCYLYYKTDIINGTYQFQYFTLNIYYPIFFVLLAVLVFSRWFLNKKVERIESEKIFLKGDNKLDVLQIELSNLISVSSADNYVEINYLKDGILIKKLLRTTLKNIHSVVPSLVQVHRSHLINPSQFIDWKDSSTLRLTQVEVPVSKKYKKDVLFLNHSPQKSNHSPQSH</sequence>
<dbReference type="InterPro" id="IPR007492">
    <property type="entry name" value="LytTR_DNA-bd_dom"/>
</dbReference>
<feature type="transmembrane region" description="Helical" evidence="1">
    <location>
        <begin position="120"/>
        <end position="137"/>
    </location>
</feature>
<feature type="transmembrane region" description="Helical" evidence="1">
    <location>
        <begin position="82"/>
        <end position="100"/>
    </location>
</feature>
<keyword evidence="1" id="KW-0472">Membrane</keyword>
<evidence type="ECO:0000313" key="4">
    <source>
        <dbReference type="Proteomes" id="UP001597319"/>
    </source>
</evidence>
<keyword evidence="1" id="KW-1133">Transmembrane helix</keyword>
<feature type="transmembrane region" description="Helical" evidence="1">
    <location>
        <begin position="12"/>
        <end position="34"/>
    </location>
</feature>
<dbReference type="Proteomes" id="UP001597319">
    <property type="component" value="Unassembled WGS sequence"/>
</dbReference>
<reference evidence="4" key="1">
    <citation type="journal article" date="2019" name="Int. J. Syst. Evol. Microbiol.">
        <title>The Global Catalogue of Microorganisms (GCM) 10K type strain sequencing project: providing services to taxonomists for standard genome sequencing and annotation.</title>
        <authorList>
            <consortium name="The Broad Institute Genomics Platform"/>
            <consortium name="The Broad Institute Genome Sequencing Center for Infectious Disease"/>
            <person name="Wu L."/>
            <person name="Ma J."/>
        </authorList>
    </citation>
    <scope>NUCLEOTIDE SEQUENCE [LARGE SCALE GENOMIC DNA]</scope>
    <source>
        <strain evidence="4">KCTC 52274</strain>
    </source>
</reference>
<keyword evidence="1" id="KW-0812">Transmembrane</keyword>
<evidence type="ECO:0000256" key="1">
    <source>
        <dbReference type="SAM" id="Phobius"/>
    </source>
</evidence>
<protein>
    <submittedName>
        <fullName evidence="3">LytTR family transcriptional regulator DNA-binding domain-containing protein</fullName>
    </submittedName>
</protein>
<comment type="caution">
    <text evidence="3">The sequence shown here is derived from an EMBL/GenBank/DDBJ whole genome shotgun (WGS) entry which is preliminary data.</text>
</comment>
<name>A0ABW5LF82_9FLAO</name>